<sequence length="177" mass="18981">MLPPLIPFGIAQNVVTSVLLGTYLLSSVPRSSTLEAPCPSFPLKCCSVLAASLSVPNSNHTLLLLVATPVRQTSAFSICAASLVRPWQIGLRWRSCRKCQKVPRSELAKQHHARSSLSSTRTVTPRASHFLPLILHLCLLPRIMATPPLLVSRVRAAGAAGASTTLRGCNLRPTEAS</sequence>
<protein>
    <submittedName>
        <fullName evidence="1">Uncharacterized protein</fullName>
    </submittedName>
</protein>
<organism evidence="1 2">
    <name type="scientific">Trametes coccinea (strain BRFM310)</name>
    <name type="common">Pycnoporus coccineus</name>
    <dbReference type="NCBI Taxonomy" id="1353009"/>
    <lineage>
        <taxon>Eukaryota</taxon>
        <taxon>Fungi</taxon>
        <taxon>Dikarya</taxon>
        <taxon>Basidiomycota</taxon>
        <taxon>Agaricomycotina</taxon>
        <taxon>Agaricomycetes</taxon>
        <taxon>Polyporales</taxon>
        <taxon>Polyporaceae</taxon>
        <taxon>Trametes</taxon>
    </lineage>
</organism>
<dbReference type="EMBL" id="KZ084088">
    <property type="protein sequence ID" value="OSD07362.1"/>
    <property type="molecule type" value="Genomic_DNA"/>
</dbReference>
<dbReference type="AlphaFoldDB" id="A0A1Y2J594"/>
<gene>
    <name evidence="1" type="ORF">PYCCODRAFT_602982</name>
</gene>
<proteinExistence type="predicted"/>
<accession>A0A1Y2J594</accession>
<dbReference type="Proteomes" id="UP000193067">
    <property type="component" value="Unassembled WGS sequence"/>
</dbReference>
<evidence type="ECO:0000313" key="1">
    <source>
        <dbReference type="EMBL" id="OSD07362.1"/>
    </source>
</evidence>
<name>A0A1Y2J594_TRAC3</name>
<reference evidence="1 2" key="1">
    <citation type="journal article" date="2015" name="Biotechnol. Biofuels">
        <title>Enhanced degradation of softwood versus hardwood by the white-rot fungus Pycnoporus coccineus.</title>
        <authorList>
            <person name="Couturier M."/>
            <person name="Navarro D."/>
            <person name="Chevret D."/>
            <person name="Henrissat B."/>
            <person name="Piumi F."/>
            <person name="Ruiz-Duenas F.J."/>
            <person name="Martinez A.T."/>
            <person name="Grigoriev I.V."/>
            <person name="Riley R."/>
            <person name="Lipzen A."/>
            <person name="Berrin J.G."/>
            <person name="Master E.R."/>
            <person name="Rosso M.N."/>
        </authorList>
    </citation>
    <scope>NUCLEOTIDE SEQUENCE [LARGE SCALE GENOMIC DNA]</scope>
    <source>
        <strain evidence="1 2">BRFM310</strain>
    </source>
</reference>
<evidence type="ECO:0000313" key="2">
    <source>
        <dbReference type="Proteomes" id="UP000193067"/>
    </source>
</evidence>
<keyword evidence="2" id="KW-1185">Reference proteome</keyword>